<feature type="compositionally biased region" description="Polar residues" evidence="1">
    <location>
        <begin position="263"/>
        <end position="275"/>
    </location>
</feature>
<protein>
    <submittedName>
        <fullName evidence="2">Uncharacterized protein</fullName>
    </submittedName>
</protein>
<feature type="region of interest" description="Disordered" evidence="1">
    <location>
        <begin position="1"/>
        <end position="125"/>
    </location>
</feature>
<feature type="region of interest" description="Disordered" evidence="1">
    <location>
        <begin position="312"/>
        <end position="331"/>
    </location>
</feature>
<proteinExistence type="predicted"/>
<sequence length="382" mass="39703">MSGPTSSPLDSTEYQISPPGSFPSDDITRLADQNVPLVGKPASSVRAPRPAGLTWTQLQNVEKDTSGEHAIATRSATSHSGPVSPISPISSSEALQTPNLDRSKNNPYRTCSSPGSSSQVPPRLHSPASQIFERSVQEDIIPTQASPSIPAHIRTENYIPPVLEASSAAITDEQLDPDSVEIVTHSLHQPATGIANSSTAEQSLSSSGMIDHAGLHSDADEMSSSYGALDTDVRRLSFISFADVVNAEHAAEHAESESVYSRDPSQGTGNPITVGSLNRSPSPLRSPASSHGLGTSPPTSIEASFIKGLDMSPSHHAVRRPGSPLPLAQSPVSSSFGGELNVETMSQALRRTGSGDLGGVISHTTSAVGVDETLDRSTGAGG</sequence>
<name>A0A9W9W2B0_9EURO</name>
<dbReference type="PANTHER" id="PTHR42111:SF1">
    <property type="entry name" value="YALI0D23727P"/>
    <property type="match status" value="1"/>
</dbReference>
<reference evidence="2" key="1">
    <citation type="submission" date="2022-12" db="EMBL/GenBank/DDBJ databases">
        <authorList>
            <person name="Petersen C."/>
        </authorList>
    </citation>
    <scope>NUCLEOTIDE SEQUENCE</scope>
    <source>
        <strain evidence="2">IBT 29677</strain>
    </source>
</reference>
<dbReference type="RefSeq" id="XP_056489288.1">
    <property type="nucleotide sequence ID" value="XM_056629986.1"/>
</dbReference>
<feature type="compositionally biased region" description="Polar residues" evidence="1">
    <location>
        <begin position="292"/>
        <end position="301"/>
    </location>
</feature>
<feature type="compositionally biased region" description="Polar residues" evidence="1">
    <location>
        <begin position="1"/>
        <end position="15"/>
    </location>
</feature>
<evidence type="ECO:0000313" key="2">
    <source>
        <dbReference type="EMBL" id="KAJ5397236.1"/>
    </source>
</evidence>
<dbReference type="Proteomes" id="UP001147747">
    <property type="component" value="Unassembled WGS sequence"/>
</dbReference>
<feature type="compositionally biased region" description="Low complexity" evidence="1">
    <location>
        <begin position="78"/>
        <end position="92"/>
    </location>
</feature>
<feature type="region of interest" description="Disordered" evidence="1">
    <location>
        <begin position="252"/>
        <end position="301"/>
    </location>
</feature>
<dbReference type="OrthoDB" id="5364312at2759"/>
<keyword evidence="3" id="KW-1185">Reference proteome</keyword>
<comment type="caution">
    <text evidence="2">The sequence shown here is derived from an EMBL/GenBank/DDBJ whole genome shotgun (WGS) entry which is preliminary data.</text>
</comment>
<gene>
    <name evidence="2" type="ORF">N7509_005349</name>
</gene>
<reference evidence="2" key="2">
    <citation type="journal article" date="2023" name="IMA Fungus">
        <title>Comparative genomic study of the Penicillium genus elucidates a diverse pangenome and 15 lateral gene transfer events.</title>
        <authorList>
            <person name="Petersen C."/>
            <person name="Sorensen T."/>
            <person name="Nielsen M.R."/>
            <person name="Sondergaard T.E."/>
            <person name="Sorensen J.L."/>
            <person name="Fitzpatrick D.A."/>
            <person name="Frisvad J.C."/>
            <person name="Nielsen K.L."/>
        </authorList>
    </citation>
    <scope>NUCLEOTIDE SEQUENCE</scope>
    <source>
        <strain evidence="2">IBT 29677</strain>
    </source>
</reference>
<evidence type="ECO:0000256" key="1">
    <source>
        <dbReference type="SAM" id="MobiDB-lite"/>
    </source>
</evidence>
<organism evidence="2 3">
    <name type="scientific">Penicillium cosmopolitanum</name>
    <dbReference type="NCBI Taxonomy" id="1131564"/>
    <lineage>
        <taxon>Eukaryota</taxon>
        <taxon>Fungi</taxon>
        <taxon>Dikarya</taxon>
        <taxon>Ascomycota</taxon>
        <taxon>Pezizomycotina</taxon>
        <taxon>Eurotiomycetes</taxon>
        <taxon>Eurotiomycetidae</taxon>
        <taxon>Eurotiales</taxon>
        <taxon>Aspergillaceae</taxon>
        <taxon>Penicillium</taxon>
    </lineage>
</organism>
<accession>A0A9W9W2B0</accession>
<dbReference type="AlphaFoldDB" id="A0A9W9W2B0"/>
<dbReference type="GeneID" id="81368966"/>
<dbReference type="PANTHER" id="PTHR42111">
    <property type="entry name" value="YALI0D23727P"/>
    <property type="match status" value="1"/>
</dbReference>
<feature type="compositionally biased region" description="Polar residues" evidence="1">
    <location>
        <begin position="93"/>
        <end position="120"/>
    </location>
</feature>
<evidence type="ECO:0000313" key="3">
    <source>
        <dbReference type="Proteomes" id="UP001147747"/>
    </source>
</evidence>
<dbReference type="EMBL" id="JAPZBU010000006">
    <property type="protein sequence ID" value="KAJ5397236.1"/>
    <property type="molecule type" value="Genomic_DNA"/>
</dbReference>
<feature type="compositionally biased region" description="Low complexity" evidence="1">
    <location>
        <begin position="276"/>
        <end position="290"/>
    </location>
</feature>